<proteinExistence type="predicted"/>
<keyword evidence="1" id="KW-0472">Membrane</keyword>
<protein>
    <recommendedName>
        <fullName evidence="4">DNA-binding protein</fullName>
    </recommendedName>
</protein>
<keyword evidence="1" id="KW-1133">Transmembrane helix</keyword>
<name>A0A9X5MYE1_BACTU</name>
<evidence type="ECO:0008006" key="4">
    <source>
        <dbReference type="Google" id="ProtNLM"/>
    </source>
</evidence>
<feature type="transmembrane region" description="Helical" evidence="1">
    <location>
        <begin position="131"/>
        <end position="154"/>
    </location>
</feature>
<sequence>MPLVEWAQNAGALWQYVVLFLLAFAPWMDVSIVVPLGIAWGLQPFAVGVTAFAGNLILVLLLGFFFKQYAKWQAARKQKKGITTPSKKETRSRKIWDRYGIPGLALLAPILVGTDIAAVLALTFGSNRTHVISWMTVSLAVWTVIFTVAAMYGLSFLNII</sequence>
<dbReference type="AlphaFoldDB" id="A0A9X5MYE1"/>
<dbReference type="Proteomes" id="UP000175994">
    <property type="component" value="Unassembled WGS sequence"/>
</dbReference>
<evidence type="ECO:0000313" key="3">
    <source>
        <dbReference type="Proteomes" id="UP000175994"/>
    </source>
</evidence>
<feature type="transmembrane region" description="Helical" evidence="1">
    <location>
        <begin position="12"/>
        <end position="39"/>
    </location>
</feature>
<feature type="transmembrane region" description="Helical" evidence="1">
    <location>
        <begin position="45"/>
        <end position="66"/>
    </location>
</feature>
<dbReference type="EMBL" id="LXLI01000054">
    <property type="protein sequence ID" value="OFC87533.1"/>
    <property type="molecule type" value="Genomic_DNA"/>
</dbReference>
<dbReference type="InterPro" id="IPR009577">
    <property type="entry name" value="Sm_multidrug_ex"/>
</dbReference>
<gene>
    <name evidence="2" type="ORF">BTGOE4_60290</name>
</gene>
<dbReference type="Pfam" id="PF06695">
    <property type="entry name" value="Sm_multidrug_ex"/>
    <property type="match status" value="1"/>
</dbReference>
<comment type="caution">
    <text evidence="2">The sequence shown here is derived from an EMBL/GenBank/DDBJ whole genome shotgun (WGS) entry which is preliminary data.</text>
</comment>
<reference evidence="2 3" key="1">
    <citation type="submission" date="2016-04" db="EMBL/GenBank/DDBJ databases">
        <title>Bacillus thuringiensis and Bacillus weihenstephanensis as novel biocontrol agents of wilt causing Verticillium species.</title>
        <authorList>
            <person name="Hollensteiner J."/>
            <person name="Wemheuer F."/>
            <person name="Harting R."/>
            <person name="Kolarzyk A."/>
            <person name="Diaz-Valerio S."/>
            <person name="Poehlein A."/>
            <person name="Brzuszkiewicz E."/>
            <person name="Nesemann K."/>
            <person name="Braus-Stromeyer S."/>
            <person name="Braus G."/>
            <person name="Daniel R."/>
            <person name="Liesegang H."/>
        </authorList>
    </citation>
    <scope>NUCLEOTIDE SEQUENCE [LARGE SCALE GENOMIC DNA]</scope>
    <source>
        <strain evidence="2 3">GOE4</strain>
    </source>
</reference>
<evidence type="ECO:0000313" key="2">
    <source>
        <dbReference type="EMBL" id="OFC87533.1"/>
    </source>
</evidence>
<evidence type="ECO:0000256" key="1">
    <source>
        <dbReference type="SAM" id="Phobius"/>
    </source>
</evidence>
<feature type="transmembrane region" description="Helical" evidence="1">
    <location>
        <begin position="101"/>
        <end position="125"/>
    </location>
</feature>
<organism evidence="2 3">
    <name type="scientific">Bacillus thuringiensis</name>
    <dbReference type="NCBI Taxonomy" id="1428"/>
    <lineage>
        <taxon>Bacteria</taxon>
        <taxon>Bacillati</taxon>
        <taxon>Bacillota</taxon>
        <taxon>Bacilli</taxon>
        <taxon>Bacillales</taxon>
        <taxon>Bacillaceae</taxon>
        <taxon>Bacillus</taxon>
        <taxon>Bacillus cereus group</taxon>
    </lineage>
</organism>
<keyword evidence="1" id="KW-0812">Transmembrane</keyword>
<accession>A0A9X5MYE1</accession>